<dbReference type="EMBL" id="NSKC01000001">
    <property type="protein sequence ID" value="PAU85106.1"/>
    <property type="molecule type" value="Genomic_DNA"/>
</dbReference>
<evidence type="ECO:0000256" key="3">
    <source>
        <dbReference type="ARBA" id="ARBA00023163"/>
    </source>
</evidence>
<evidence type="ECO:0000259" key="5">
    <source>
        <dbReference type="PROSITE" id="PS51078"/>
    </source>
</evidence>
<evidence type="ECO:0000313" key="6">
    <source>
        <dbReference type="EMBL" id="PAU85106.1"/>
    </source>
</evidence>
<dbReference type="OrthoDB" id="14763at2157"/>
<keyword evidence="1" id="KW-0805">Transcription regulation</keyword>
<dbReference type="PANTHER" id="PTHR30136">
    <property type="entry name" value="HELIX-TURN-HELIX TRANSCRIPTIONAL REGULATOR, ICLR FAMILY"/>
    <property type="match status" value="1"/>
</dbReference>
<dbReference type="InterPro" id="IPR050707">
    <property type="entry name" value="HTH_MetabolicPath_Reg"/>
</dbReference>
<dbReference type="RefSeq" id="WP_095635231.1">
    <property type="nucleotide sequence ID" value="NZ_NSKC01000001.1"/>
</dbReference>
<dbReference type="GO" id="GO:0003677">
    <property type="term" value="F:DNA binding"/>
    <property type="evidence" value="ECO:0007669"/>
    <property type="project" value="UniProtKB-KW"/>
</dbReference>
<sequence length="250" mass="27637">MEHTPDRGRVKAVDTTLDVVQFLHRAGSASIEEVAEAVGVGTSTAHRHLTTLHERGYIVREGNEYELSLRFLTHGGRRRETLPANELIHRKVRQLSGDTSERVQFITEEHGERVYMYTHAGPDAVKTDATIGKRGPLHVSAAGKAILANLPTERRERILDGVAANGTAEREALDEELEAVRERGYAFNDEESTSGLRAVGVPVRYESDTVLGAISVSGPANRLTGEYFREELPNLLLGTVNEIELNIEYL</sequence>
<comment type="caution">
    <text evidence="6">The sequence shown here is derived from an EMBL/GenBank/DDBJ whole genome shotgun (WGS) entry which is preliminary data.</text>
</comment>
<dbReference type="InterPro" id="IPR005471">
    <property type="entry name" value="Tscrpt_reg_IclR_N"/>
</dbReference>
<dbReference type="Pfam" id="PF01614">
    <property type="entry name" value="IclR_C"/>
    <property type="match status" value="1"/>
</dbReference>
<dbReference type="PROSITE" id="PS51077">
    <property type="entry name" value="HTH_ICLR"/>
    <property type="match status" value="1"/>
</dbReference>
<name>A0A2A2FI35_9EURY</name>
<dbReference type="PANTHER" id="PTHR30136:SF35">
    <property type="entry name" value="HTH-TYPE TRANSCRIPTIONAL REGULATOR RV1719"/>
    <property type="match status" value="1"/>
</dbReference>
<feature type="domain" description="IclR-ED" evidence="5">
    <location>
        <begin position="70"/>
        <end position="249"/>
    </location>
</feature>
<protein>
    <submittedName>
        <fullName evidence="6">Transcriptional regulator</fullName>
    </submittedName>
</protein>
<evidence type="ECO:0000256" key="1">
    <source>
        <dbReference type="ARBA" id="ARBA00023015"/>
    </source>
</evidence>
<keyword evidence="7" id="KW-1185">Reference proteome</keyword>
<dbReference type="InterPro" id="IPR014757">
    <property type="entry name" value="Tscrpt_reg_IclR_C"/>
</dbReference>
<dbReference type="GO" id="GO:0045892">
    <property type="term" value="P:negative regulation of DNA-templated transcription"/>
    <property type="evidence" value="ECO:0007669"/>
    <property type="project" value="TreeGrafter"/>
</dbReference>
<accession>A0A2A2FI35</accession>
<evidence type="ECO:0000313" key="7">
    <source>
        <dbReference type="Proteomes" id="UP000218083"/>
    </source>
</evidence>
<gene>
    <name evidence="6" type="ORF">CK500_00070</name>
</gene>
<evidence type="ECO:0000256" key="2">
    <source>
        <dbReference type="ARBA" id="ARBA00023125"/>
    </source>
</evidence>
<dbReference type="AlphaFoldDB" id="A0A2A2FI35"/>
<reference evidence="6 7" key="1">
    <citation type="submission" date="2017-08" db="EMBL/GenBank/DDBJ databases">
        <title>The strain WRN001 was isolated from Binhai saline alkaline soil, Tianjin, China.</title>
        <authorList>
            <person name="Liu D."/>
            <person name="Zhang G."/>
        </authorList>
    </citation>
    <scope>NUCLEOTIDE SEQUENCE [LARGE SCALE GENOMIC DNA]</scope>
    <source>
        <strain evidence="6 7">WN019</strain>
    </source>
</reference>
<dbReference type="Gene3D" id="3.30.450.40">
    <property type="match status" value="1"/>
</dbReference>
<keyword evidence="3" id="KW-0804">Transcription</keyword>
<dbReference type="SUPFAM" id="SSF46785">
    <property type="entry name" value="Winged helix' DNA-binding domain"/>
    <property type="match status" value="1"/>
</dbReference>
<organism evidence="6 7">
    <name type="scientific">Halorubrum salipaludis</name>
    <dbReference type="NCBI Taxonomy" id="2032630"/>
    <lineage>
        <taxon>Archaea</taxon>
        <taxon>Methanobacteriati</taxon>
        <taxon>Methanobacteriota</taxon>
        <taxon>Stenosarchaea group</taxon>
        <taxon>Halobacteria</taxon>
        <taxon>Halobacteriales</taxon>
        <taxon>Haloferacaceae</taxon>
        <taxon>Halorubrum</taxon>
    </lineage>
</organism>
<dbReference type="GO" id="GO:0003700">
    <property type="term" value="F:DNA-binding transcription factor activity"/>
    <property type="evidence" value="ECO:0007669"/>
    <property type="project" value="TreeGrafter"/>
</dbReference>
<dbReference type="PROSITE" id="PS51078">
    <property type="entry name" value="ICLR_ED"/>
    <property type="match status" value="1"/>
</dbReference>
<dbReference type="Pfam" id="PF09339">
    <property type="entry name" value="HTH_IclR"/>
    <property type="match status" value="1"/>
</dbReference>
<dbReference type="Proteomes" id="UP000218083">
    <property type="component" value="Unassembled WGS sequence"/>
</dbReference>
<feature type="domain" description="HTH iclR-type" evidence="4">
    <location>
        <begin position="10"/>
        <end position="69"/>
    </location>
</feature>
<dbReference type="InterPro" id="IPR029016">
    <property type="entry name" value="GAF-like_dom_sf"/>
</dbReference>
<proteinExistence type="predicted"/>
<dbReference type="SMART" id="SM00346">
    <property type="entry name" value="HTH_ICLR"/>
    <property type="match status" value="1"/>
</dbReference>
<dbReference type="InterPro" id="IPR036390">
    <property type="entry name" value="WH_DNA-bd_sf"/>
</dbReference>
<evidence type="ECO:0000259" key="4">
    <source>
        <dbReference type="PROSITE" id="PS51077"/>
    </source>
</evidence>
<dbReference type="InterPro" id="IPR036388">
    <property type="entry name" value="WH-like_DNA-bd_sf"/>
</dbReference>
<dbReference type="SUPFAM" id="SSF55781">
    <property type="entry name" value="GAF domain-like"/>
    <property type="match status" value="1"/>
</dbReference>
<keyword evidence="2" id="KW-0238">DNA-binding</keyword>
<dbReference type="Gene3D" id="1.10.10.10">
    <property type="entry name" value="Winged helix-like DNA-binding domain superfamily/Winged helix DNA-binding domain"/>
    <property type="match status" value="1"/>
</dbReference>